<dbReference type="PANTHER" id="PTHR48050:SF25">
    <property type="entry name" value="STEROL 3-BETA-GLUCOSYLTRANSFERASE"/>
    <property type="match status" value="1"/>
</dbReference>
<proteinExistence type="predicted"/>
<dbReference type="GO" id="GO:0008194">
    <property type="term" value="F:UDP-glycosyltransferase activity"/>
    <property type="evidence" value="ECO:0007669"/>
    <property type="project" value="TreeGrafter"/>
</dbReference>
<dbReference type="EMBL" id="ML993631">
    <property type="protein sequence ID" value="KAF2159994.1"/>
    <property type="molecule type" value="Genomic_DNA"/>
</dbReference>
<feature type="compositionally biased region" description="Pro residues" evidence="1">
    <location>
        <begin position="56"/>
        <end position="66"/>
    </location>
</feature>
<dbReference type="Gene3D" id="3.40.50.2000">
    <property type="entry name" value="Glycogen Phosphorylase B"/>
    <property type="match status" value="1"/>
</dbReference>
<evidence type="ECO:0000256" key="1">
    <source>
        <dbReference type="SAM" id="MobiDB-lite"/>
    </source>
</evidence>
<evidence type="ECO:0000313" key="2">
    <source>
        <dbReference type="EMBL" id="KAF2159994.1"/>
    </source>
</evidence>
<organism evidence="2 3">
    <name type="scientific">Zasmidium cellare ATCC 36951</name>
    <dbReference type="NCBI Taxonomy" id="1080233"/>
    <lineage>
        <taxon>Eukaryota</taxon>
        <taxon>Fungi</taxon>
        <taxon>Dikarya</taxon>
        <taxon>Ascomycota</taxon>
        <taxon>Pezizomycotina</taxon>
        <taxon>Dothideomycetes</taxon>
        <taxon>Dothideomycetidae</taxon>
        <taxon>Mycosphaerellales</taxon>
        <taxon>Mycosphaerellaceae</taxon>
        <taxon>Zasmidium</taxon>
    </lineage>
</organism>
<dbReference type="PANTHER" id="PTHR48050">
    <property type="entry name" value="STEROL 3-BETA-GLUCOSYLTRANSFERASE"/>
    <property type="match status" value="1"/>
</dbReference>
<keyword evidence="2" id="KW-0808">Transferase</keyword>
<dbReference type="Proteomes" id="UP000799537">
    <property type="component" value="Unassembled WGS sequence"/>
</dbReference>
<protein>
    <submittedName>
        <fullName evidence="2">Glycosyltransferase family 1 protein</fullName>
    </submittedName>
</protein>
<reference evidence="2" key="1">
    <citation type="journal article" date="2020" name="Stud. Mycol.">
        <title>101 Dothideomycetes genomes: a test case for predicting lifestyles and emergence of pathogens.</title>
        <authorList>
            <person name="Haridas S."/>
            <person name="Albert R."/>
            <person name="Binder M."/>
            <person name="Bloem J."/>
            <person name="Labutti K."/>
            <person name="Salamov A."/>
            <person name="Andreopoulos B."/>
            <person name="Baker S."/>
            <person name="Barry K."/>
            <person name="Bills G."/>
            <person name="Bluhm B."/>
            <person name="Cannon C."/>
            <person name="Castanera R."/>
            <person name="Culley D."/>
            <person name="Daum C."/>
            <person name="Ezra D."/>
            <person name="Gonzalez J."/>
            <person name="Henrissat B."/>
            <person name="Kuo A."/>
            <person name="Liang C."/>
            <person name="Lipzen A."/>
            <person name="Lutzoni F."/>
            <person name="Magnuson J."/>
            <person name="Mondo S."/>
            <person name="Nolan M."/>
            <person name="Ohm R."/>
            <person name="Pangilinan J."/>
            <person name="Park H.-J."/>
            <person name="Ramirez L."/>
            <person name="Alfaro M."/>
            <person name="Sun H."/>
            <person name="Tritt A."/>
            <person name="Yoshinaga Y."/>
            <person name="Zwiers L.-H."/>
            <person name="Turgeon B."/>
            <person name="Goodwin S."/>
            <person name="Spatafora J."/>
            <person name="Crous P."/>
            <person name="Grigoriev I."/>
        </authorList>
    </citation>
    <scope>NUCLEOTIDE SEQUENCE</scope>
    <source>
        <strain evidence="2">ATCC 36951</strain>
    </source>
</reference>
<dbReference type="InterPro" id="IPR050426">
    <property type="entry name" value="Glycosyltransferase_28"/>
</dbReference>
<name>A0A6A6BYX0_ZASCE</name>
<feature type="compositionally biased region" description="Low complexity" evidence="1">
    <location>
        <begin position="44"/>
        <end position="55"/>
    </location>
</feature>
<feature type="region of interest" description="Disordered" evidence="1">
    <location>
        <begin position="1"/>
        <end position="69"/>
    </location>
</feature>
<evidence type="ECO:0000313" key="3">
    <source>
        <dbReference type="Proteomes" id="UP000799537"/>
    </source>
</evidence>
<dbReference type="GO" id="GO:0016125">
    <property type="term" value="P:sterol metabolic process"/>
    <property type="evidence" value="ECO:0007669"/>
    <property type="project" value="TreeGrafter"/>
</dbReference>
<gene>
    <name evidence="2" type="ORF">M409DRAFT_29607</name>
</gene>
<dbReference type="OrthoDB" id="410044at2759"/>
<dbReference type="AlphaFoldDB" id="A0A6A6BYX0"/>
<sequence>MVVAPRPRTFAQAKAAGCHRRPGPVPAEGDRRVNVRGRRRQEAGADSPTAAAASAPEPPHVLPPPAKKPKTTVLAVAAGRQYGRVSVFIKRTMMEKPGLSSSTTRHNAYRAIDEAHGMTMLGRTLRVQRSQARREIAILRTDGLQANYHELLIATHAEFKPWVEKHGIESAEVAGDPAELMRICVENGMFTPSFIFEANSTYHSWIDILCQTRWAA</sequence>
<dbReference type="RefSeq" id="XP_033660883.1">
    <property type="nucleotide sequence ID" value="XM_033809548.1"/>
</dbReference>
<accession>A0A6A6BYX0</accession>
<keyword evidence="3" id="KW-1185">Reference proteome</keyword>
<dbReference type="GeneID" id="54562820"/>
<dbReference type="SUPFAM" id="SSF53756">
    <property type="entry name" value="UDP-Glycosyltransferase/glycogen phosphorylase"/>
    <property type="match status" value="1"/>
</dbReference>